<dbReference type="STRING" id="999810.G2Y6V9"/>
<reference evidence="2" key="1">
    <citation type="journal article" date="2011" name="PLoS Genet.">
        <title>Genomic analysis of the necrotrophic fungal pathogens Sclerotinia sclerotiorum and Botrytis cinerea.</title>
        <authorList>
            <person name="Amselem J."/>
            <person name="Cuomo C.A."/>
            <person name="van Kan J.A."/>
            <person name="Viaud M."/>
            <person name="Benito E.P."/>
            <person name="Couloux A."/>
            <person name="Coutinho P.M."/>
            <person name="de Vries R.P."/>
            <person name="Dyer P.S."/>
            <person name="Fillinger S."/>
            <person name="Fournier E."/>
            <person name="Gout L."/>
            <person name="Hahn M."/>
            <person name="Kohn L."/>
            <person name="Lapalu N."/>
            <person name="Plummer K.M."/>
            <person name="Pradier J.M."/>
            <person name="Quevillon E."/>
            <person name="Sharon A."/>
            <person name="Simon A."/>
            <person name="ten Have A."/>
            <person name="Tudzynski B."/>
            <person name="Tudzynski P."/>
            <person name="Wincker P."/>
            <person name="Andrew M."/>
            <person name="Anthouard V."/>
            <person name="Beever R.E."/>
            <person name="Beffa R."/>
            <person name="Benoit I."/>
            <person name="Bouzid O."/>
            <person name="Brault B."/>
            <person name="Chen Z."/>
            <person name="Choquer M."/>
            <person name="Collemare J."/>
            <person name="Cotton P."/>
            <person name="Danchin E.G."/>
            <person name="Da Silva C."/>
            <person name="Gautier A."/>
            <person name="Giraud C."/>
            <person name="Giraud T."/>
            <person name="Gonzalez C."/>
            <person name="Grossetete S."/>
            <person name="Guldener U."/>
            <person name="Henrissat B."/>
            <person name="Howlett B.J."/>
            <person name="Kodira C."/>
            <person name="Kretschmer M."/>
            <person name="Lappartient A."/>
            <person name="Leroch M."/>
            <person name="Levis C."/>
            <person name="Mauceli E."/>
            <person name="Neuveglise C."/>
            <person name="Oeser B."/>
            <person name="Pearson M."/>
            <person name="Poulain J."/>
            <person name="Poussereau N."/>
            <person name="Quesneville H."/>
            <person name="Rascle C."/>
            <person name="Schumacher J."/>
            <person name="Segurens B."/>
            <person name="Sexton A."/>
            <person name="Silva E."/>
            <person name="Sirven C."/>
            <person name="Soanes D.M."/>
            <person name="Talbot N.J."/>
            <person name="Templeton M."/>
            <person name="Yandava C."/>
            <person name="Yarden O."/>
            <person name="Zeng Q."/>
            <person name="Rollins J.A."/>
            <person name="Lebrun M.H."/>
            <person name="Dickman M."/>
        </authorList>
    </citation>
    <scope>NUCLEOTIDE SEQUENCE [LARGE SCALE GENOMIC DNA]</scope>
    <source>
        <strain evidence="2">T4</strain>
    </source>
</reference>
<dbReference type="eggNOG" id="ENOG502QUCG">
    <property type="taxonomic scope" value="Eukaryota"/>
</dbReference>
<name>G2Y6V9_BOTF4</name>
<dbReference type="OrthoDB" id="2922289at2759"/>
<dbReference type="AlphaFoldDB" id="G2Y6V9"/>
<proteinExistence type="predicted"/>
<organism evidence="1 2">
    <name type="scientific">Botryotinia fuckeliana (strain T4)</name>
    <name type="common">Noble rot fungus</name>
    <name type="synonym">Botrytis cinerea</name>
    <dbReference type="NCBI Taxonomy" id="999810"/>
    <lineage>
        <taxon>Eukaryota</taxon>
        <taxon>Fungi</taxon>
        <taxon>Dikarya</taxon>
        <taxon>Ascomycota</taxon>
        <taxon>Pezizomycotina</taxon>
        <taxon>Leotiomycetes</taxon>
        <taxon>Helotiales</taxon>
        <taxon>Sclerotiniaceae</taxon>
        <taxon>Botrytis</taxon>
    </lineage>
</organism>
<dbReference type="HOGENOM" id="CLU_019062_0_0_1"/>
<sequence length="815" mass="93079">MVDHINRMEEVELLKSINPSSYEATYTEINDQARETSKKVLDNYQILRCIIDRKEEVLRQQWKKKSNAQRLKILQNCGIELPETHGADYMQPFRWQLGSDQNSTSDNMSHRNNYMHPHLNVEDLIKVKSMLLLINSRGRNPPHLFANADLRAADLGVISGALPLKFLKDHHLLLEGESMETYGRLVPWTDKRMKQKILAGFGHLPHQGLLILEIQDNIYSFLVNWCKALLQEIEIATIWRLPIEPEPPLLVEASGDTAIASIAMETPYRLPSKLDLNRLQAVVTAKRLSSEDYIHDLREDPGLFADAVMEESEHRMERILDDEGRAHSSIGKPEFWEDVTRALVTDAYYNLIGWDIASKQVDRLAILKDKYAFFSHPQNDLPEELLKELLSIKNVLKFIRGGYKKSLTSGLSASLPFRHKLCRLPRTSGSGFSVKIIGRENITAVDMGKEDLMVFLLALIFSPEKHTALGQSAMMDEIEHMIEQDHQLKEKITPWVSRVLSNVGLIVRIENELDLCLPWATGLPTDMEIHKDWLEQDLNDRSQLLPISGSHLKEAFRTLGVLGDPTDGRYNYPCEQRRTKKITEAMQSAERKLDYFWTKVDYNYRKATHISRIITSTSLYQSVSHIFTNLRTVERTPDWVAPARPVKVFPKCLQTSTSIPQFSINEPISDFVAPQEKVKPKTRGIHHSSASLVEETPELPPSEPKERIYKLKARSLKVFKVLFFQSSETNLPGDLPWTEFKYAMAAMGFSIHKLDGSACHFLPPSTDEYVGKHGIQFHEPHSPGSAAKIHFHVARAMGRRLNNTYGWHGGMFVGE</sequence>
<dbReference type="PANTHER" id="PTHR40788">
    <property type="entry name" value="CLR5 DOMAIN-CONTAINING PROTEIN-RELATED"/>
    <property type="match status" value="1"/>
</dbReference>
<dbReference type="InParanoid" id="G2Y6V9"/>
<protein>
    <submittedName>
        <fullName evidence="1">Uncharacterized protein</fullName>
    </submittedName>
</protein>
<dbReference type="EMBL" id="FQ790293">
    <property type="protein sequence ID" value="CCD48361.1"/>
    <property type="molecule type" value="Genomic_DNA"/>
</dbReference>
<evidence type="ECO:0000313" key="2">
    <source>
        <dbReference type="Proteomes" id="UP000008177"/>
    </source>
</evidence>
<dbReference type="PANTHER" id="PTHR40788:SF2">
    <property type="entry name" value="CLR5 DOMAIN-CONTAINING PROTEIN"/>
    <property type="match status" value="1"/>
</dbReference>
<gene>
    <name evidence="1" type="ORF">BofuT4_P107450.1</name>
</gene>
<dbReference type="Proteomes" id="UP000008177">
    <property type="component" value="Unplaced contigs"/>
</dbReference>
<accession>G2Y6V9</accession>
<evidence type="ECO:0000313" key="1">
    <source>
        <dbReference type="EMBL" id="CCD48361.1"/>
    </source>
</evidence>